<name>A0A8S5S123_9CAUD</name>
<evidence type="ECO:0000313" key="2">
    <source>
        <dbReference type="EMBL" id="DAF44499.1"/>
    </source>
</evidence>
<feature type="compositionally biased region" description="Polar residues" evidence="1">
    <location>
        <begin position="18"/>
        <end position="28"/>
    </location>
</feature>
<accession>A0A8S5S123</accession>
<evidence type="ECO:0000256" key="1">
    <source>
        <dbReference type="SAM" id="MobiDB-lite"/>
    </source>
</evidence>
<reference evidence="2" key="1">
    <citation type="journal article" date="2021" name="Proc. Natl. Acad. Sci. U.S.A.">
        <title>A Catalog of Tens of Thousands of Viruses from Human Metagenomes Reveals Hidden Associations with Chronic Diseases.</title>
        <authorList>
            <person name="Tisza M.J."/>
            <person name="Buck C.B."/>
        </authorList>
    </citation>
    <scope>NUCLEOTIDE SEQUENCE</scope>
    <source>
        <strain evidence="2">Ct8Lf7</strain>
    </source>
</reference>
<feature type="region of interest" description="Disordered" evidence="1">
    <location>
        <begin position="18"/>
        <end position="48"/>
    </location>
</feature>
<sequence length="48" mass="5263">MRVLKSTTFLIPQKITNGNNPYFNFSEKNNIEGPGDARPESGYGNASS</sequence>
<organism evidence="2">
    <name type="scientific">Podoviridae sp. ct8Lf7</name>
    <dbReference type="NCBI Taxonomy" id="2827723"/>
    <lineage>
        <taxon>Viruses</taxon>
        <taxon>Duplodnaviria</taxon>
        <taxon>Heunggongvirae</taxon>
        <taxon>Uroviricota</taxon>
        <taxon>Caudoviricetes</taxon>
    </lineage>
</organism>
<proteinExistence type="predicted"/>
<protein>
    <submittedName>
        <fullName evidence="2">Uncharacterized protein</fullName>
    </submittedName>
</protein>
<dbReference type="EMBL" id="BK032511">
    <property type="protein sequence ID" value="DAF44499.1"/>
    <property type="molecule type" value="Genomic_DNA"/>
</dbReference>